<evidence type="ECO:0000256" key="1">
    <source>
        <dbReference type="ARBA" id="ARBA00006056"/>
    </source>
</evidence>
<dbReference type="Pfam" id="PF02615">
    <property type="entry name" value="Ldh_2"/>
    <property type="match status" value="1"/>
</dbReference>
<dbReference type="InterPro" id="IPR003767">
    <property type="entry name" value="Malate/L-lactate_DH-like"/>
</dbReference>
<gene>
    <name evidence="4" type="ORF">GCM10011409_35220</name>
</gene>
<dbReference type="GO" id="GO:0016491">
    <property type="term" value="F:oxidoreductase activity"/>
    <property type="evidence" value="ECO:0007669"/>
    <property type="project" value="UniProtKB-KW"/>
</dbReference>
<evidence type="ECO:0000313" key="4">
    <source>
        <dbReference type="EMBL" id="GGB54561.1"/>
    </source>
</evidence>
<evidence type="ECO:0000256" key="2">
    <source>
        <dbReference type="ARBA" id="ARBA00023002"/>
    </source>
</evidence>
<dbReference type="PANTHER" id="PTHR11091">
    <property type="entry name" value="OXIDOREDUCTASE-RELATED"/>
    <property type="match status" value="1"/>
</dbReference>
<organism evidence="4 5">
    <name type="scientific">Lentibacillus populi</name>
    <dbReference type="NCBI Taxonomy" id="1827502"/>
    <lineage>
        <taxon>Bacteria</taxon>
        <taxon>Bacillati</taxon>
        <taxon>Bacillota</taxon>
        <taxon>Bacilli</taxon>
        <taxon>Bacillales</taxon>
        <taxon>Bacillaceae</taxon>
        <taxon>Lentibacillus</taxon>
    </lineage>
</organism>
<proteinExistence type="inferred from homology"/>
<accession>A0A9W5X790</accession>
<dbReference type="AlphaFoldDB" id="A0A9W5X790"/>
<dbReference type="Proteomes" id="UP000621492">
    <property type="component" value="Unassembled WGS sequence"/>
</dbReference>
<dbReference type="InterPro" id="IPR036111">
    <property type="entry name" value="Mal/L-sulfo/L-lacto_DH-like_sf"/>
</dbReference>
<reference evidence="4" key="2">
    <citation type="submission" date="2020-09" db="EMBL/GenBank/DDBJ databases">
        <authorList>
            <person name="Sun Q."/>
            <person name="Zhou Y."/>
        </authorList>
    </citation>
    <scope>NUCLEOTIDE SEQUENCE</scope>
    <source>
        <strain evidence="4">CGMCC 1.15454</strain>
    </source>
</reference>
<evidence type="ECO:0000256" key="3">
    <source>
        <dbReference type="SAM" id="MobiDB-lite"/>
    </source>
</evidence>
<name>A0A9W5X790_9BACI</name>
<dbReference type="RefSeq" id="WP_188725590.1">
    <property type="nucleotide sequence ID" value="NZ_BMJD01000037.1"/>
</dbReference>
<comment type="caution">
    <text evidence="4">The sequence shown here is derived from an EMBL/GenBank/DDBJ whole genome shotgun (WGS) entry which is preliminary data.</text>
</comment>
<dbReference type="Gene3D" id="1.10.1530.10">
    <property type="match status" value="1"/>
</dbReference>
<dbReference type="SUPFAM" id="SSF89733">
    <property type="entry name" value="L-sulfolactate dehydrogenase-like"/>
    <property type="match status" value="1"/>
</dbReference>
<dbReference type="InterPro" id="IPR043143">
    <property type="entry name" value="Mal/L-sulf/L-lact_DH-like_NADP"/>
</dbReference>
<comment type="similarity">
    <text evidence="1">Belongs to the LDH2/MDH2 oxidoreductase family.</text>
</comment>
<feature type="region of interest" description="Disordered" evidence="3">
    <location>
        <begin position="302"/>
        <end position="321"/>
    </location>
</feature>
<sequence>MGIYQAEDLQTFVSQVLQKLDVQKEDAKVVAEGLIRANLEGLDSHGISRLVVYAARLQDKRINNHPDINIKMIAPSAILVDGDNGLGHVVAFRGLKEGIEVAKEQGLAAVSIHSSNHFGTASYFCQLASQEGMIFFACTNSPPGIAPWGGTKAFFGTNPLAFGFPAKDRTPVIIDMSTSTVARGKIILAAKQEMLIPDGWALDQHGNMTNDPNEALQGTILPTGGAKGAALALAVEILAGVLTGAAISPNVKNIYDEKLVGGADVGHFFLLLDSKVYKESTAYENRLNYLLNLMKGIPTSSSDKPIRYPGERREKERKTRNHKGIELAESIYNELEQLGDELGVMFPSSCEAMLKKKI</sequence>
<dbReference type="EMBL" id="BMJD01000037">
    <property type="protein sequence ID" value="GGB54561.1"/>
    <property type="molecule type" value="Genomic_DNA"/>
</dbReference>
<reference evidence="4" key="1">
    <citation type="journal article" date="2014" name="Int. J. Syst. Evol. Microbiol.">
        <title>Complete genome sequence of Corynebacterium casei LMG S-19264T (=DSM 44701T), isolated from a smear-ripened cheese.</title>
        <authorList>
            <consortium name="US DOE Joint Genome Institute (JGI-PGF)"/>
            <person name="Walter F."/>
            <person name="Albersmeier A."/>
            <person name="Kalinowski J."/>
            <person name="Ruckert C."/>
        </authorList>
    </citation>
    <scope>NUCLEOTIDE SEQUENCE</scope>
    <source>
        <strain evidence="4">CGMCC 1.15454</strain>
    </source>
</reference>
<evidence type="ECO:0000313" key="5">
    <source>
        <dbReference type="Proteomes" id="UP000621492"/>
    </source>
</evidence>
<keyword evidence="2" id="KW-0560">Oxidoreductase</keyword>
<keyword evidence="5" id="KW-1185">Reference proteome</keyword>
<feature type="compositionally biased region" description="Basic and acidic residues" evidence="3">
    <location>
        <begin position="304"/>
        <end position="317"/>
    </location>
</feature>
<dbReference type="PANTHER" id="PTHR11091:SF0">
    <property type="entry name" value="MALATE DEHYDROGENASE"/>
    <property type="match status" value="1"/>
</dbReference>
<dbReference type="InterPro" id="IPR043144">
    <property type="entry name" value="Mal/L-sulf/L-lact_DH-like_ah"/>
</dbReference>
<protein>
    <recommendedName>
        <fullName evidence="6">Lactate dehydrogenase</fullName>
    </recommendedName>
</protein>
<dbReference type="Gene3D" id="3.30.1370.60">
    <property type="entry name" value="Hypothetical oxidoreductase yiak, domain 2"/>
    <property type="match status" value="1"/>
</dbReference>
<evidence type="ECO:0008006" key="6">
    <source>
        <dbReference type="Google" id="ProtNLM"/>
    </source>
</evidence>